<accession>A0A317JTR1</accession>
<reference evidence="4" key="1">
    <citation type="submission" date="2018-05" db="EMBL/GenBank/DDBJ databases">
        <title>Micromonospora globispora sp. nov. and Micromonospora rugosa sp. nov., isolated from marine sediment.</title>
        <authorList>
            <person name="Carro L."/>
            <person name="Aysel V."/>
            <person name="Cetin D."/>
            <person name="Igual J.M."/>
            <person name="Klenk H.-P."/>
            <person name="Trujillo M.E."/>
            <person name="Sahin N."/>
        </authorList>
    </citation>
    <scope>NUCLEOTIDE SEQUENCE [LARGE SCALE GENOMIC DNA]</scope>
    <source>
        <strain evidence="4">S2904</strain>
    </source>
</reference>
<feature type="domain" description="Transposase IS116/IS110/IS902 C-terminal" evidence="2">
    <location>
        <begin position="324"/>
        <end position="408"/>
    </location>
</feature>
<dbReference type="GO" id="GO:0006313">
    <property type="term" value="P:DNA transposition"/>
    <property type="evidence" value="ECO:0007669"/>
    <property type="project" value="InterPro"/>
</dbReference>
<evidence type="ECO:0000313" key="3">
    <source>
        <dbReference type="EMBL" id="PWU44206.1"/>
    </source>
</evidence>
<keyword evidence="4" id="KW-1185">Reference proteome</keyword>
<organism evidence="3 4">
    <name type="scientific">Micromonospora globispora</name>
    <dbReference type="NCBI Taxonomy" id="1450148"/>
    <lineage>
        <taxon>Bacteria</taxon>
        <taxon>Bacillati</taxon>
        <taxon>Actinomycetota</taxon>
        <taxon>Actinomycetes</taxon>
        <taxon>Micromonosporales</taxon>
        <taxon>Micromonosporaceae</taxon>
        <taxon>Micromonospora</taxon>
    </lineage>
</organism>
<dbReference type="OrthoDB" id="4871913at2"/>
<dbReference type="AlphaFoldDB" id="A0A317JTR1"/>
<protein>
    <submittedName>
        <fullName evidence="3">IS110 family transposase</fullName>
    </submittedName>
</protein>
<evidence type="ECO:0000259" key="1">
    <source>
        <dbReference type="Pfam" id="PF01548"/>
    </source>
</evidence>
<dbReference type="PANTHER" id="PTHR33055:SF3">
    <property type="entry name" value="PUTATIVE TRANSPOSASE FOR IS117-RELATED"/>
    <property type="match status" value="1"/>
</dbReference>
<dbReference type="PANTHER" id="PTHR33055">
    <property type="entry name" value="TRANSPOSASE FOR INSERTION SEQUENCE ELEMENT IS1111A"/>
    <property type="match status" value="1"/>
</dbReference>
<dbReference type="InterPro" id="IPR003346">
    <property type="entry name" value="Transposase_20"/>
</dbReference>
<dbReference type="Pfam" id="PF01548">
    <property type="entry name" value="DEDD_Tnp_IS110"/>
    <property type="match status" value="1"/>
</dbReference>
<dbReference type="GO" id="GO:0003677">
    <property type="term" value="F:DNA binding"/>
    <property type="evidence" value="ECO:0007669"/>
    <property type="project" value="InterPro"/>
</dbReference>
<name>A0A317JTR1_9ACTN</name>
<dbReference type="Pfam" id="PF02371">
    <property type="entry name" value="Transposase_20"/>
    <property type="match status" value="1"/>
</dbReference>
<feature type="domain" description="Transposase IS110-like N-terminal" evidence="1">
    <location>
        <begin position="47"/>
        <end position="206"/>
    </location>
</feature>
<dbReference type="Proteomes" id="UP000245683">
    <property type="component" value="Unassembled WGS sequence"/>
</dbReference>
<evidence type="ECO:0000259" key="2">
    <source>
        <dbReference type="Pfam" id="PF02371"/>
    </source>
</evidence>
<dbReference type="InterPro" id="IPR002525">
    <property type="entry name" value="Transp_IS110-like_N"/>
</dbReference>
<comment type="caution">
    <text evidence="3">The sequence shown here is derived from an EMBL/GenBank/DDBJ whole genome shotgun (WGS) entry which is preliminary data.</text>
</comment>
<dbReference type="GO" id="GO:0004803">
    <property type="term" value="F:transposase activity"/>
    <property type="evidence" value="ECO:0007669"/>
    <property type="project" value="InterPro"/>
</dbReference>
<evidence type="ECO:0000313" key="4">
    <source>
        <dbReference type="Proteomes" id="UP000245683"/>
    </source>
</evidence>
<proteinExistence type="predicted"/>
<dbReference type="NCBIfam" id="NF033542">
    <property type="entry name" value="transpos_IS110"/>
    <property type="match status" value="1"/>
</dbReference>
<sequence>MRLSGLVSHRRRRTFMGNGSGVSRGDRNRNARLARLRVLVPATNAIVGIDLADKKQMVVVTDHDSKVLARKTFRCRAWNLGAALDWAAERAAAKGWAGVTVACEPTGHRWRVLGQLAADRAMPFVCVQPMLTSWARRSEDLTSDKTDEKDAVLIARLTAQLRCYVPEPVDETWGRLRHLGARREQLVIEMVSQVQQIRALLECVWPAALDTAKQPFRSRTWAAALTVICGRDGGDLARPRRLGAARFEQAVRREITRRGGCKPSLRILRHLFTALTDPTGVTAHRPGALERGAFLLQDWHTAADRLADTETRMTDVLDELKLTELVTSIPGLSAVGAAAILAETGDPNRFATARALVKHAGLAPREKLSGTFVGRTKLTGQGRPALRLAAWRAVWGAQRGNAVYAARYHHLTTRETNRLTATQAQTVIAAAILRQLHALITTGQAWDPHIATHGANGRRQLALAA</sequence>
<gene>
    <name evidence="3" type="ORF">DLJ46_27210</name>
</gene>
<dbReference type="EMBL" id="QGSV01000348">
    <property type="protein sequence ID" value="PWU44206.1"/>
    <property type="molecule type" value="Genomic_DNA"/>
</dbReference>
<dbReference type="InterPro" id="IPR047650">
    <property type="entry name" value="Transpos_IS110"/>
</dbReference>